<dbReference type="PROSITE" id="PS50846">
    <property type="entry name" value="HMA_2"/>
    <property type="match status" value="1"/>
</dbReference>
<dbReference type="PRINTS" id="PR00941">
    <property type="entry name" value="CDATPASE"/>
</dbReference>
<keyword evidence="4 17" id="KW-1003">Cell membrane</keyword>
<evidence type="ECO:0000256" key="7">
    <source>
        <dbReference type="ARBA" id="ARBA00022692"/>
    </source>
</evidence>
<dbReference type="SUPFAM" id="SSF56784">
    <property type="entry name" value="HAD-like"/>
    <property type="match status" value="1"/>
</dbReference>
<dbReference type="GO" id="GO:0046872">
    <property type="term" value="F:metal ion binding"/>
    <property type="evidence" value="ECO:0007669"/>
    <property type="project" value="UniProtKB-KW"/>
</dbReference>
<dbReference type="Pfam" id="PF00122">
    <property type="entry name" value="E1-E2_ATPase"/>
    <property type="match status" value="1"/>
</dbReference>
<reference evidence="19" key="1">
    <citation type="journal article" date="2014" name="Genome Announc.">
        <title>Draft Genome Sequences of Three Alkaliphilic Bacillus Strains, Bacillus wakoensis JCM 9140T, Bacillus akibai JCM 9157T, and Bacillus hemicellulosilyticus JCM 9152T.</title>
        <authorList>
            <person name="Yuki M."/>
            <person name="Oshima K."/>
            <person name="Suda W."/>
            <person name="Oshida Y."/>
            <person name="Kitamura K."/>
            <person name="Iida T."/>
            <person name="Hattori M."/>
            <person name="Ohkuma M."/>
        </authorList>
    </citation>
    <scope>NUCLEOTIDE SEQUENCE [LARGE SCALE GENOMIC DNA]</scope>
    <source>
        <strain evidence="19">JCM 9152</strain>
    </source>
</reference>
<dbReference type="RefSeq" id="WP_035345963.1">
    <property type="nucleotide sequence ID" value="NZ_BAUU01000025.1"/>
</dbReference>
<feature type="domain" description="HMA" evidence="18">
    <location>
        <begin position="4"/>
        <end position="67"/>
    </location>
</feature>
<dbReference type="GO" id="GO:0016887">
    <property type="term" value="F:ATP hydrolysis activity"/>
    <property type="evidence" value="ECO:0007669"/>
    <property type="project" value="InterPro"/>
</dbReference>
<dbReference type="NCBIfam" id="TIGR01512">
    <property type="entry name" value="ATPase-IB2_Cd"/>
    <property type="match status" value="1"/>
</dbReference>
<evidence type="ECO:0000256" key="14">
    <source>
        <dbReference type="ARBA" id="ARBA00023136"/>
    </source>
</evidence>
<dbReference type="NCBIfam" id="TIGR01525">
    <property type="entry name" value="ATPase-IB_hvy"/>
    <property type="match status" value="1"/>
</dbReference>
<dbReference type="NCBIfam" id="TIGR01511">
    <property type="entry name" value="ATPase-IB1_Cu"/>
    <property type="match status" value="1"/>
</dbReference>
<keyword evidence="7 17" id="KW-0812">Transmembrane</keyword>
<dbReference type="PRINTS" id="PR00119">
    <property type="entry name" value="CATATPASE"/>
</dbReference>
<dbReference type="InterPro" id="IPR036163">
    <property type="entry name" value="HMA_dom_sf"/>
</dbReference>
<keyword evidence="14 17" id="KW-0472">Membrane</keyword>
<dbReference type="InterPro" id="IPR027256">
    <property type="entry name" value="P-typ_ATPase_IB"/>
</dbReference>
<dbReference type="EMBL" id="BAUU01000025">
    <property type="protein sequence ID" value="GAE31838.1"/>
    <property type="molecule type" value="Genomic_DNA"/>
</dbReference>
<dbReference type="InterPro" id="IPR023299">
    <property type="entry name" value="ATPase_P-typ_cyto_dom_N"/>
</dbReference>
<feature type="transmembrane region" description="Helical" evidence="17">
    <location>
        <begin position="343"/>
        <end position="370"/>
    </location>
</feature>
<dbReference type="GO" id="GO:0008551">
    <property type="term" value="F:P-type cadmium transporter activity"/>
    <property type="evidence" value="ECO:0007669"/>
    <property type="project" value="UniProtKB-EC"/>
</dbReference>
<keyword evidence="9 17" id="KW-0547">Nucleotide-binding</keyword>
<dbReference type="OrthoDB" id="9813266at2"/>
<comment type="caution">
    <text evidence="19">The sequence shown here is derived from an EMBL/GenBank/DDBJ whole genome shotgun (WGS) entry which is preliminary data.</text>
</comment>
<dbReference type="InterPro" id="IPR006121">
    <property type="entry name" value="HMA_dom"/>
</dbReference>
<dbReference type="InterPro" id="IPR023298">
    <property type="entry name" value="ATPase_P-typ_TM_dom_sf"/>
</dbReference>
<evidence type="ECO:0000256" key="15">
    <source>
        <dbReference type="ARBA" id="ARBA00039103"/>
    </source>
</evidence>
<dbReference type="SFLD" id="SFLDF00027">
    <property type="entry name" value="p-type_atpase"/>
    <property type="match status" value="1"/>
</dbReference>
<dbReference type="Pfam" id="PF00702">
    <property type="entry name" value="Hydrolase"/>
    <property type="match status" value="1"/>
</dbReference>
<dbReference type="GO" id="GO:0005886">
    <property type="term" value="C:plasma membrane"/>
    <property type="evidence" value="ECO:0007669"/>
    <property type="project" value="UniProtKB-SubCell"/>
</dbReference>
<dbReference type="InterPro" id="IPR017969">
    <property type="entry name" value="Heavy-metal-associated_CS"/>
</dbReference>
<dbReference type="Pfam" id="PF00403">
    <property type="entry name" value="HMA"/>
    <property type="match status" value="1"/>
</dbReference>
<dbReference type="SUPFAM" id="SSF81665">
    <property type="entry name" value="Calcium ATPase, transmembrane domain M"/>
    <property type="match status" value="1"/>
</dbReference>
<keyword evidence="6" id="KW-0597">Phosphoprotein</keyword>
<keyword evidence="5" id="KW-0104">Cadmium</keyword>
<dbReference type="FunFam" id="2.70.150.10:FF:000002">
    <property type="entry name" value="Copper-transporting ATPase 1, putative"/>
    <property type="match status" value="1"/>
</dbReference>
<dbReference type="EC" id="7.2.2.21" evidence="15"/>
<evidence type="ECO:0000259" key="18">
    <source>
        <dbReference type="PROSITE" id="PS50846"/>
    </source>
</evidence>
<dbReference type="PROSITE" id="PS00154">
    <property type="entry name" value="ATPASE_E1_E2"/>
    <property type="match status" value="1"/>
</dbReference>
<dbReference type="SUPFAM" id="SSF55008">
    <property type="entry name" value="HMA, heavy metal-associated domain"/>
    <property type="match status" value="1"/>
</dbReference>
<dbReference type="Gene3D" id="3.40.1110.10">
    <property type="entry name" value="Calcium-transporting ATPase, cytoplasmic domain N"/>
    <property type="match status" value="1"/>
</dbReference>
<dbReference type="STRING" id="1236971.JCM9152_3333"/>
<evidence type="ECO:0000256" key="16">
    <source>
        <dbReference type="ARBA" id="ARBA00049338"/>
    </source>
</evidence>
<dbReference type="GO" id="GO:0005524">
    <property type="term" value="F:ATP binding"/>
    <property type="evidence" value="ECO:0007669"/>
    <property type="project" value="UniProtKB-UniRule"/>
</dbReference>
<dbReference type="InterPro" id="IPR036412">
    <property type="entry name" value="HAD-like_sf"/>
</dbReference>
<keyword evidence="20" id="KW-1185">Reference proteome</keyword>
<keyword evidence="3" id="KW-0813">Transport</keyword>
<name>W4QJN4_9BACI</name>
<evidence type="ECO:0000256" key="13">
    <source>
        <dbReference type="ARBA" id="ARBA00023065"/>
    </source>
</evidence>
<dbReference type="PROSITE" id="PS01047">
    <property type="entry name" value="HMA_1"/>
    <property type="match status" value="1"/>
</dbReference>
<feature type="transmembrane region" description="Helical" evidence="17">
    <location>
        <begin position="311"/>
        <end position="331"/>
    </location>
</feature>
<evidence type="ECO:0000256" key="4">
    <source>
        <dbReference type="ARBA" id="ARBA00022475"/>
    </source>
</evidence>
<dbReference type="Gene3D" id="3.40.50.1000">
    <property type="entry name" value="HAD superfamily/HAD-like"/>
    <property type="match status" value="1"/>
</dbReference>
<evidence type="ECO:0000256" key="5">
    <source>
        <dbReference type="ARBA" id="ARBA00022539"/>
    </source>
</evidence>
<dbReference type="InterPro" id="IPR001757">
    <property type="entry name" value="P_typ_ATPase"/>
</dbReference>
<evidence type="ECO:0000256" key="6">
    <source>
        <dbReference type="ARBA" id="ARBA00022553"/>
    </source>
</evidence>
<evidence type="ECO:0000313" key="19">
    <source>
        <dbReference type="EMBL" id="GAE31838.1"/>
    </source>
</evidence>
<dbReference type="NCBIfam" id="TIGR01494">
    <property type="entry name" value="ATPase_P-type"/>
    <property type="match status" value="1"/>
</dbReference>
<sequence length="704" mass="76955">MKTDEQRFHVQGLSCADCSAQFEKNVRGLPGVREAKVHFATAKLSVYGDVSIEELEQAGSFDQLKVTAENEELLRTPLWKQKGAIQTFLSGVLLIVGLALYVGISEDAYWAILLFALSIVIGGYRLFIQGIKNIFGLQFDMKALMTIAIIGAVFIGEWAEGAAVVFFFSISEWLEMYSMDRARKSIRSLMGMAPKKALIKKDGEWVETKVDEVVVGDIMFVKPGDKVALDGIVIKGISTINQAPITGESIPVVKEVGHDVFAGTLNEDGMLEVEVTKKKEDTTITKIIHLVEDAQAKRAPAQAFVDRFAKYYTPIVIMIALMVAVIPPLIVSGSWNEWVYRGLALLVVACPCALIISTPVSIVTAIGTAARNGVLVKGGMYLEALSSLTSIAFDKTGTLTKGQPEVTDVVSFQERENWFQIVAEIERGSQHPLAKAIVRKAEQNGNDNKRLYDVSEFKSITGKGIQATVNEQRYWIGNVEFIKENCQEVVEDKVSQHITRLQQEGKTVVIVTDGNELLGAIAVRDEVRKSSEKSLHQLKQLGLEKMVMLTGDHRSTASGIAKQLGGIEVKAELLPEDKLHVIRTLKESGGRIAMVGDGINDAPALATANVGIAMGGAGTDTALETADIALMADDIEKIPFMIRLSRKTLAIIKQNIVFSLMIKLVAILLIMIGWLPLWLAIVADVGATLLVTMNGLRLARLKEY</sequence>
<comment type="catalytic activity">
    <reaction evidence="16">
        <text>Cd(2+)(in) + ATP + H2O = Cd(2+)(out) + ADP + phosphate + H(+)</text>
        <dbReference type="Rhea" id="RHEA:12132"/>
        <dbReference type="ChEBI" id="CHEBI:15377"/>
        <dbReference type="ChEBI" id="CHEBI:15378"/>
        <dbReference type="ChEBI" id="CHEBI:30616"/>
        <dbReference type="ChEBI" id="CHEBI:43474"/>
        <dbReference type="ChEBI" id="CHEBI:48775"/>
        <dbReference type="ChEBI" id="CHEBI:456216"/>
        <dbReference type="EC" id="7.2.2.21"/>
    </reaction>
</comment>
<dbReference type="InterPro" id="IPR008250">
    <property type="entry name" value="ATPase_P-typ_transduc_dom_A_sf"/>
</dbReference>
<dbReference type="CDD" id="cd00371">
    <property type="entry name" value="HMA"/>
    <property type="match status" value="1"/>
</dbReference>
<feature type="transmembrane region" description="Helical" evidence="17">
    <location>
        <begin position="651"/>
        <end position="672"/>
    </location>
</feature>
<dbReference type="InterPro" id="IPR018303">
    <property type="entry name" value="ATPase_P-typ_P_site"/>
</dbReference>
<dbReference type="Gene3D" id="2.70.150.10">
    <property type="entry name" value="Calcium-transporting ATPase, cytoplasmic transduction domain A"/>
    <property type="match status" value="1"/>
</dbReference>
<dbReference type="AlphaFoldDB" id="W4QJN4"/>
<dbReference type="SFLD" id="SFLDS00003">
    <property type="entry name" value="Haloacid_Dehalogenase"/>
    <property type="match status" value="1"/>
</dbReference>
<keyword evidence="11" id="KW-1278">Translocase</keyword>
<keyword evidence="12 17" id="KW-1133">Transmembrane helix</keyword>
<dbReference type="InterPro" id="IPR044492">
    <property type="entry name" value="P_typ_ATPase_HD_dom"/>
</dbReference>
<dbReference type="Gene3D" id="3.30.70.100">
    <property type="match status" value="1"/>
</dbReference>
<dbReference type="InterPro" id="IPR023214">
    <property type="entry name" value="HAD_sf"/>
</dbReference>
<dbReference type="CDD" id="cd07545">
    <property type="entry name" value="P-type_ATPase_Cd-like"/>
    <property type="match status" value="1"/>
</dbReference>
<dbReference type="InterPro" id="IPR059000">
    <property type="entry name" value="ATPase_P-type_domA"/>
</dbReference>
<keyword evidence="10 17" id="KW-0067">ATP-binding</keyword>
<proteinExistence type="inferred from homology"/>
<evidence type="ECO:0000256" key="11">
    <source>
        <dbReference type="ARBA" id="ARBA00022967"/>
    </source>
</evidence>
<evidence type="ECO:0000256" key="10">
    <source>
        <dbReference type="ARBA" id="ARBA00022840"/>
    </source>
</evidence>
<organism evidence="19 20">
    <name type="scientific">Halalkalibacter hemicellulosilyticusJCM 9152</name>
    <dbReference type="NCBI Taxonomy" id="1236971"/>
    <lineage>
        <taxon>Bacteria</taxon>
        <taxon>Bacillati</taxon>
        <taxon>Bacillota</taxon>
        <taxon>Bacilli</taxon>
        <taxon>Bacillales</taxon>
        <taxon>Bacillaceae</taxon>
        <taxon>Halalkalibacter</taxon>
    </lineage>
</organism>
<evidence type="ECO:0000256" key="2">
    <source>
        <dbReference type="ARBA" id="ARBA00006024"/>
    </source>
</evidence>
<evidence type="ECO:0000256" key="8">
    <source>
        <dbReference type="ARBA" id="ARBA00022723"/>
    </source>
</evidence>
<evidence type="ECO:0000256" key="9">
    <source>
        <dbReference type="ARBA" id="ARBA00022741"/>
    </source>
</evidence>
<keyword evidence="8 17" id="KW-0479">Metal-binding</keyword>
<comment type="similarity">
    <text evidence="2 17">Belongs to the cation transport ATPase (P-type) (TC 3.A.3) family. Type IB subfamily.</text>
</comment>
<evidence type="ECO:0000256" key="17">
    <source>
        <dbReference type="RuleBase" id="RU362081"/>
    </source>
</evidence>
<evidence type="ECO:0000256" key="12">
    <source>
        <dbReference type="ARBA" id="ARBA00022989"/>
    </source>
</evidence>
<dbReference type="PANTHER" id="PTHR48085:SF5">
    <property type="entry name" value="CADMIUM_ZINC-TRANSPORTING ATPASE HMA4-RELATED"/>
    <property type="match status" value="1"/>
</dbReference>
<evidence type="ECO:0000313" key="20">
    <source>
        <dbReference type="Proteomes" id="UP000018895"/>
    </source>
</evidence>
<evidence type="ECO:0000256" key="1">
    <source>
        <dbReference type="ARBA" id="ARBA00004651"/>
    </source>
</evidence>
<dbReference type="SFLD" id="SFLDG00002">
    <property type="entry name" value="C1.7:_P-type_atpase_like"/>
    <property type="match status" value="1"/>
</dbReference>
<accession>W4QJN4</accession>
<comment type="subcellular location">
    <subcellularLocation>
        <location evidence="1">Cell membrane</location>
        <topology evidence="1">Multi-pass membrane protein</topology>
    </subcellularLocation>
</comment>
<dbReference type="Proteomes" id="UP000018895">
    <property type="component" value="Unassembled WGS sequence"/>
</dbReference>
<evidence type="ECO:0000256" key="3">
    <source>
        <dbReference type="ARBA" id="ARBA00022448"/>
    </source>
</evidence>
<dbReference type="SUPFAM" id="SSF81653">
    <property type="entry name" value="Calcium ATPase, transduction domain A"/>
    <property type="match status" value="1"/>
</dbReference>
<dbReference type="InterPro" id="IPR051014">
    <property type="entry name" value="Cation_Transport_ATPase_IB"/>
</dbReference>
<keyword evidence="13" id="KW-0406">Ion transport</keyword>
<protein>
    <recommendedName>
        <fullName evidence="15">Cd(2+)-exporting ATPase</fullName>
        <ecNumber evidence="15">7.2.2.21</ecNumber>
    </recommendedName>
</protein>
<feature type="transmembrane region" description="Helical" evidence="17">
    <location>
        <begin position="83"/>
        <end position="102"/>
    </location>
</feature>
<gene>
    <name evidence="19" type="ORF">JCM9152_3333</name>
</gene>
<feature type="transmembrane region" description="Helical" evidence="17">
    <location>
        <begin position="108"/>
        <end position="127"/>
    </location>
</feature>
<dbReference type="PANTHER" id="PTHR48085">
    <property type="entry name" value="CADMIUM/ZINC-TRANSPORTING ATPASE HMA2-RELATED"/>
    <property type="match status" value="1"/>
</dbReference>